<evidence type="ECO:0000259" key="6">
    <source>
        <dbReference type="PROSITE" id="PS51898"/>
    </source>
</evidence>
<evidence type="ECO:0000313" key="9">
    <source>
        <dbReference type="Proteomes" id="UP000436027"/>
    </source>
</evidence>
<dbReference type="InterPro" id="IPR050090">
    <property type="entry name" value="Tyrosine_recombinase_XerCD"/>
</dbReference>
<reference evidence="8 9" key="1">
    <citation type="submission" date="2019-09" db="EMBL/GenBank/DDBJ databases">
        <title>Whole genome sequencing of Microbacterium maritypicum.</title>
        <authorList>
            <person name="Lenchi N."/>
        </authorList>
    </citation>
    <scope>NUCLEOTIDE SEQUENCE [LARGE SCALE GENOMIC DNA]</scope>
    <source>
        <strain evidence="8 9">DSM 12512</strain>
    </source>
</reference>
<dbReference type="PANTHER" id="PTHR30349:SF41">
    <property type="entry name" value="INTEGRASE_RECOMBINASE PROTEIN MJ0367-RELATED"/>
    <property type="match status" value="1"/>
</dbReference>
<protein>
    <submittedName>
        <fullName evidence="8">Tyrosine-type recombinase/integrase</fullName>
    </submittedName>
</protein>
<dbReference type="GO" id="GO:0006310">
    <property type="term" value="P:DNA recombination"/>
    <property type="evidence" value="ECO:0007669"/>
    <property type="project" value="UniProtKB-KW"/>
</dbReference>
<keyword evidence="2" id="KW-0229">DNA integration</keyword>
<dbReference type="PROSITE" id="PS51900">
    <property type="entry name" value="CB"/>
    <property type="match status" value="1"/>
</dbReference>
<dbReference type="Proteomes" id="UP000436027">
    <property type="component" value="Unassembled WGS sequence"/>
</dbReference>
<evidence type="ECO:0000256" key="4">
    <source>
        <dbReference type="ARBA" id="ARBA00023172"/>
    </source>
</evidence>
<organism evidence="8 9">
    <name type="scientific">Microbacterium maritypicum</name>
    <name type="common">Microbacterium liquefaciens</name>
    <dbReference type="NCBI Taxonomy" id="33918"/>
    <lineage>
        <taxon>Bacteria</taxon>
        <taxon>Bacillati</taxon>
        <taxon>Actinomycetota</taxon>
        <taxon>Actinomycetes</taxon>
        <taxon>Micrococcales</taxon>
        <taxon>Microbacteriaceae</taxon>
        <taxon>Microbacterium</taxon>
    </lineage>
</organism>
<proteinExistence type="inferred from homology"/>
<evidence type="ECO:0000256" key="2">
    <source>
        <dbReference type="ARBA" id="ARBA00022908"/>
    </source>
</evidence>
<evidence type="ECO:0000256" key="3">
    <source>
        <dbReference type="ARBA" id="ARBA00023125"/>
    </source>
</evidence>
<dbReference type="PROSITE" id="PS51898">
    <property type="entry name" value="TYR_RECOMBINASE"/>
    <property type="match status" value="1"/>
</dbReference>
<feature type="domain" description="Core-binding (CB)" evidence="7">
    <location>
        <begin position="24"/>
        <end position="120"/>
    </location>
</feature>
<dbReference type="InterPro" id="IPR002104">
    <property type="entry name" value="Integrase_catalytic"/>
</dbReference>
<feature type="domain" description="Tyr recombinase" evidence="6">
    <location>
        <begin position="174"/>
        <end position="359"/>
    </location>
</feature>
<evidence type="ECO:0000256" key="1">
    <source>
        <dbReference type="ARBA" id="ARBA00008857"/>
    </source>
</evidence>
<dbReference type="Pfam" id="PF02899">
    <property type="entry name" value="Phage_int_SAM_1"/>
    <property type="match status" value="1"/>
</dbReference>
<dbReference type="InterPro" id="IPR013762">
    <property type="entry name" value="Integrase-like_cat_sf"/>
</dbReference>
<evidence type="ECO:0000256" key="5">
    <source>
        <dbReference type="PROSITE-ProRule" id="PRU01248"/>
    </source>
</evidence>
<sequence length="369" mass="41923">MRIQIIGRTSSGVPVRWAILGANDELVVEPNRYLAYLENIRRSPNTLRATAYDLRLYTEFLEETKKTLDDVTNEVLAAFARWLRDPSENVTVVDESETVLADSSVNRALSSVAAFYAFLGSLGPGAPGERGFQRLKDTAATVRRPRFTVVDSVGRANKHRTRRVLGPRIRRKKKRTKVLRLDQVLEIVHACRDHRDRLFIMMAFSTGMRMGQILGLKHEDIDTRVATLTVEARNNNPNGARSKRHGTGTIPISEQLARLYIEYMHEQYGYIDSEFVFIDFRTLQPMNARAGHSIVERLRRASGVHDWSLHTLRHSFVTMCQKSGMSPKVISKLVFHASVATTMDIYSHLDVEDLRQVLIESGAWEVESS</sequence>
<dbReference type="AlphaFoldDB" id="A0AAD3X560"/>
<name>A0AAD3X560_MICMQ</name>
<keyword evidence="4" id="KW-0233">DNA recombination</keyword>
<dbReference type="EMBL" id="WAAQ01000001">
    <property type="protein sequence ID" value="KAB1886560.1"/>
    <property type="molecule type" value="Genomic_DNA"/>
</dbReference>
<dbReference type="SUPFAM" id="SSF56349">
    <property type="entry name" value="DNA breaking-rejoining enzymes"/>
    <property type="match status" value="1"/>
</dbReference>
<dbReference type="Gene3D" id="1.10.150.130">
    <property type="match status" value="1"/>
</dbReference>
<dbReference type="InterPro" id="IPR010998">
    <property type="entry name" value="Integrase_recombinase_N"/>
</dbReference>
<dbReference type="GO" id="GO:0015074">
    <property type="term" value="P:DNA integration"/>
    <property type="evidence" value="ECO:0007669"/>
    <property type="project" value="UniProtKB-KW"/>
</dbReference>
<dbReference type="GO" id="GO:0003677">
    <property type="term" value="F:DNA binding"/>
    <property type="evidence" value="ECO:0007669"/>
    <property type="project" value="UniProtKB-UniRule"/>
</dbReference>
<dbReference type="RefSeq" id="WP_151485945.1">
    <property type="nucleotide sequence ID" value="NZ_BAAAIN010000002.1"/>
</dbReference>
<evidence type="ECO:0000259" key="7">
    <source>
        <dbReference type="PROSITE" id="PS51900"/>
    </source>
</evidence>
<dbReference type="InterPro" id="IPR011010">
    <property type="entry name" value="DNA_brk_join_enz"/>
</dbReference>
<dbReference type="PANTHER" id="PTHR30349">
    <property type="entry name" value="PHAGE INTEGRASE-RELATED"/>
    <property type="match status" value="1"/>
</dbReference>
<accession>A0AAD3X560</accession>
<dbReference type="InterPro" id="IPR004107">
    <property type="entry name" value="Integrase_SAM-like_N"/>
</dbReference>
<comment type="caution">
    <text evidence="8">The sequence shown here is derived from an EMBL/GenBank/DDBJ whole genome shotgun (WGS) entry which is preliminary data.</text>
</comment>
<gene>
    <name evidence="8" type="ORF">F6W70_03690</name>
</gene>
<dbReference type="Gene3D" id="1.10.443.10">
    <property type="entry name" value="Intergrase catalytic core"/>
    <property type="match status" value="1"/>
</dbReference>
<keyword evidence="3 5" id="KW-0238">DNA-binding</keyword>
<evidence type="ECO:0000313" key="8">
    <source>
        <dbReference type="EMBL" id="KAB1886560.1"/>
    </source>
</evidence>
<dbReference type="Pfam" id="PF00589">
    <property type="entry name" value="Phage_integrase"/>
    <property type="match status" value="1"/>
</dbReference>
<dbReference type="InterPro" id="IPR044068">
    <property type="entry name" value="CB"/>
</dbReference>
<comment type="similarity">
    <text evidence="1">Belongs to the 'phage' integrase family.</text>
</comment>